<dbReference type="InterPro" id="IPR000008">
    <property type="entry name" value="C2_dom"/>
</dbReference>
<evidence type="ECO:0000259" key="3">
    <source>
        <dbReference type="PROSITE" id="PS50004"/>
    </source>
</evidence>
<dbReference type="CDD" id="cd04049">
    <property type="entry name" value="C2_putative_Elicitor-responsive_gene"/>
    <property type="match status" value="1"/>
</dbReference>
<keyword evidence="2" id="KW-0106">Calcium</keyword>
<organism evidence="4">
    <name type="scientific">Lotus japonicus</name>
    <name type="common">Lotus corniculatus var. japonicus</name>
    <dbReference type="NCBI Taxonomy" id="34305"/>
    <lineage>
        <taxon>Eukaryota</taxon>
        <taxon>Viridiplantae</taxon>
        <taxon>Streptophyta</taxon>
        <taxon>Embryophyta</taxon>
        <taxon>Tracheophyta</taxon>
        <taxon>Spermatophyta</taxon>
        <taxon>Magnoliopsida</taxon>
        <taxon>eudicotyledons</taxon>
        <taxon>Gunneridae</taxon>
        <taxon>Pentapetalae</taxon>
        <taxon>rosids</taxon>
        <taxon>fabids</taxon>
        <taxon>Fabales</taxon>
        <taxon>Fabaceae</taxon>
        <taxon>Papilionoideae</taxon>
        <taxon>50 kb inversion clade</taxon>
        <taxon>NPAAA clade</taxon>
        <taxon>Hologalegina</taxon>
        <taxon>robinioid clade</taxon>
        <taxon>Loteae</taxon>
        <taxon>Lotus</taxon>
    </lineage>
</organism>
<feature type="domain" description="C2" evidence="3">
    <location>
        <begin position="1"/>
        <end position="107"/>
    </location>
</feature>
<dbReference type="RefSeq" id="XP_057441942.1">
    <property type="nucleotide sequence ID" value="XM_057585959.1"/>
</dbReference>
<evidence type="ECO:0000256" key="1">
    <source>
        <dbReference type="ARBA" id="ARBA00022723"/>
    </source>
</evidence>
<dbReference type="SMART" id="SM00239">
    <property type="entry name" value="C2"/>
    <property type="match status" value="1"/>
</dbReference>
<dbReference type="PANTHER" id="PTHR46502:SF21">
    <property type="entry name" value="CALCIUM-DEPENDENT LIPID-BINDING (CALB DOMAIN) FAMILY PROTEIN"/>
    <property type="match status" value="1"/>
</dbReference>
<proteinExistence type="evidence at transcript level"/>
<dbReference type="InterPro" id="IPR035892">
    <property type="entry name" value="C2_domain_sf"/>
</dbReference>
<dbReference type="AlphaFoldDB" id="I3SDM6"/>
<dbReference type="SUPFAM" id="SSF49562">
    <property type="entry name" value="C2 domain (Calcium/lipid-binding domain, CaLB)"/>
    <property type="match status" value="1"/>
</dbReference>
<dbReference type="GeneID" id="130733717"/>
<dbReference type="GO" id="GO:0046872">
    <property type="term" value="F:metal ion binding"/>
    <property type="evidence" value="ECO:0007669"/>
    <property type="project" value="UniProtKB-KW"/>
</dbReference>
<keyword evidence="1" id="KW-0479">Metal-binding</keyword>
<dbReference type="KEGG" id="lja:130733717"/>
<dbReference type="PROSITE" id="PS50004">
    <property type="entry name" value="C2"/>
    <property type="match status" value="1"/>
</dbReference>
<dbReference type="EMBL" id="BT148518">
    <property type="protein sequence ID" value="AFK48312.1"/>
    <property type="molecule type" value="mRNA"/>
</dbReference>
<reference evidence="4" key="1">
    <citation type="submission" date="2012-05" db="EMBL/GenBank/DDBJ databases">
        <authorList>
            <person name="Krishnakumar V."/>
            <person name="Cheung F."/>
            <person name="Xiao Y."/>
            <person name="Chan A."/>
            <person name="Moskal W.A."/>
            <person name="Town C.D."/>
        </authorList>
    </citation>
    <scope>NUCLEOTIDE SEQUENCE</scope>
</reference>
<evidence type="ECO:0000256" key="2">
    <source>
        <dbReference type="ARBA" id="ARBA00022837"/>
    </source>
</evidence>
<sequence>MASGLMEVLLVKAKGLQEHDIFARMDPYVLLQYKGQERKSSVLHEGGRNPVWDEKFIFRVEYPGSGGPYKLNLKIMDKDVFSADDFVGQATIYVKDLLAEGAENGSAEIRTRKYSVVRADQSYCGEIEVGITFKRKEEEYSNNDFGGWKESEY</sequence>
<protein>
    <recommendedName>
        <fullName evidence="3">C2 domain-containing protein</fullName>
    </recommendedName>
</protein>
<dbReference type="EMBL" id="BT138573">
    <property type="protein sequence ID" value="AFK38368.1"/>
    <property type="molecule type" value="mRNA"/>
</dbReference>
<name>I3SDM6_LOTJA</name>
<dbReference type="OrthoDB" id="419768at2759"/>
<dbReference type="Gene3D" id="2.60.40.150">
    <property type="entry name" value="C2 domain"/>
    <property type="match status" value="1"/>
</dbReference>
<dbReference type="Pfam" id="PF00168">
    <property type="entry name" value="C2"/>
    <property type="match status" value="1"/>
</dbReference>
<dbReference type="PANTHER" id="PTHR46502">
    <property type="entry name" value="C2 DOMAIN-CONTAINING"/>
    <property type="match status" value="1"/>
</dbReference>
<dbReference type="OMA" id="GWRYSSF"/>
<accession>I3SDM6</accession>
<evidence type="ECO:0000313" key="4">
    <source>
        <dbReference type="EMBL" id="AFK38368.1"/>
    </source>
</evidence>